<reference evidence="7" key="1">
    <citation type="journal article" date="2020" name="mSystems">
        <title>Genome- and Community-Level Interaction Insights into Carbon Utilization and Element Cycling Functions of Hydrothermarchaeota in Hydrothermal Sediment.</title>
        <authorList>
            <person name="Zhou Z."/>
            <person name="Liu Y."/>
            <person name="Xu W."/>
            <person name="Pan J."/>
            <person name="Luo Z.H."/>
            <person name="Li M."/>
        </authorList>
    </citation>
    <scope>NUCLEOTIDE SEQUENCE [LARGE SCALE GENOMIC DNA]</scope>
    <source>
        <strain evidence="7">SpSt-132</strain>
    </source>
</reference>
<dbReference type="GO" id="GO:0020037">
    <property type="term" value="F:heme binding"/>
    <property type="evidence" value="ECO:0007669"/>
    <property type="project" value="InterPro"/>
</dbReference>
<name>A0A7C2VFC3_9AQUI</name>
<evidence type="ECO:0000313" key="7">
    <source>
        <dbReference type="EMBL" id="HEW45655.1"/>
    </source>
</evidence>
<evidence type="ECO:0000259" key="6">
    <source>
        <dbReference type="PROSITE" id="PS51007"/>
    </source>
</evidence>
<evidence type="ECO:0000256" key="1">
    <source>
        <dbReference type="ARBA" id="ARBA00022617"/>
    </source>
</evidence>
<dbReference type="InterPro" id="IPR036909">
    <property type="entry name" value="Cyt_c-like_dom_sf"/>
</dbReference>
<accession>A0A7C2VFC3</accession>
<dbReference type="AlphaFoldDB" id="A0A7C2VFC3"/>
<dbReference type="EMBL" id="DSFP01000031">
    <property type="protein sequence ID" value="HEW45655.1"/>
    <property type="molecule type" value="Genomic_DNA"/>
</dbReference>
<dbReference type="GO" id="GO:0046872">
    <property type="term" value="F:metal ion binding"/>
    <property type="evidence" value="ECO:0007669"/>
    <property type="project" value="UniProtKB-KW"/>
</dbReference>
<sequence>MIKLILSTLLINLALASDGEVIFKNFCMRCHTEKDKKPLSYLKEKYRGKPEAVMELAKRCPWGRGLSNMEIEIVSKWLAGKE</sequence>
<comment type="caution">
    <text evidence="7">The sequence shown here is derived from an EMBL/GenBank/DDBJ whole genome shotgun (WGS) entry which is preliminary data.</text>
</comment>
<evidence type="ECO:0000256" key="4">
    <source>
        <dbReference type="PROSITE-ProRule" id="PRU00433"/>
    </source>
</evidence>
<evidence type="ECO:0000256" key="3">
    <source>
        <dbReference type="ARBA" id="ARBA00023004"/>
    </source>
</evidence>
<dbReference type="SUPFAM" id="SSF46626">
    <property type="entry name" value="Cytochrome c"/>
    <property type="match status" value="1"/>
</dbReference>
<keyword evidence="2 4" id="KW-0479">Metal-binding</keyword>
<evidence type="ECO:0000256" key="5">
    <source>
        <dbReference type="SAM" id="SignalP"/>
    </source>
</evidence>
<keyword evidence="3 4" id="KW-0408">Iron</keyword>
<protein>
    <submittedName>
        <fullName evidence="7">Cytochrome c</fullName>
    </submittedName>
</protein>
<gene>
    <name evidence="7" type="ORF">ENO47_03160</name>
</gene>
<dbReference type="GO" id="GO:0009055">
    <property type="term" value="F:electron transfer activity"/>
    <property type="evidence" value="ECO:0007669"/>
    <property type="project" value="InterPro"/>
</dbReference>
<proteinExistence type="predicted"/>
<feature type="chain" id="PRO_5028399070" evidence="5">
    <location>
        <begin position="17"/>
        <end position="82"/>
    </location>
</feature>
<feature type="domain" description="Cytochrome c" evidence="6">
    <location>
        <begin position="14"/>
        <end position="82"/>
    </location>
</feature>
<keyword evidence="5" id="KW-0732">Signal</keyword>
<evidence type="ECO:0000256" key="2">
    <source>
        <dbReference type="ARBA" id="ARBA00022723"/>
    </source>
</evidence>
<dbReference type="InterPro" id="IPR009056">
    <property type="entry name" value="Cyt_c-like_dom"/>
</dbReference>
<keyword evidence="1 4" id="KW-0349">Heme</keyword>
<feature type="signal peptide" evidence="5">
    <location>
        <begin position="1"/>
        <end position="16"/>
    </location>
</feature>
<dbReference type="PROSITE" id="PS51007">
    <property type="entry name" value="CYTC"/>
    <property type="match status" value="1"/>
</dbReference>
<organism evidence="7">
    <name type="scientific">Hydrogenobacter sp</name>
    <dbReference type="NCBI Taxonomy" id="2152829"/>
    <lineage>
        <taxon>Bacteria</taxon>
        <taxon>Pseudomonadati</taxon>
        <taxon>Aquificota</taxon>
        <taxon>Aquificia</taxon>
        <taxon>Aquificales</taxon>
        <taxon>Aquificaceae</taxon>
        <taxon>Hydrogenobacter</taxon>
    </lineage>
</organism>